<evidence type="ECO:0000313" key="4">
    <source>
        <dbReference type="EMBL" id="MFD2259656.1"/>
    </source>
</evidence>
<comment type="caution">
    <text evidence="4">The sequence shown here is derived from an EMBL/GenBank/DDBJ whole genome shotgun (WGS) entry which is preliminary data.</text>
</comment>
<proteinExistence type="predicted"/>
<sequence length="263" mass="27886">MSGLIAAVAGVVFWSQAHAADEDFDLSLDTVPQLDPVEIATGWYVRGDIGYGADMGIGGYAYRTFDGGRYATHGGSANLSGRVNVGLGLGYAFTDMLRADVTVSRIAAAFEGRGDCDSSFPGDCVRQVTADLTGYSALANGYVDLGTIMGFTPYVGAGAGYTHATWDGVKSRNLCGDTGCAGSSAESHAGSSGWRFTYALMAGVAYDLRKDLKLDIGYRYLHVDGGRMYGWDATNSSAGAWGVQGRYDDLEAHEIRVGLRFFF</sequence>
<accession>A0ABW5DJB3</accession>
<dbReference type="InterPro" id="IPR011250">
    <property type="entry name" value="OMP/PagP_B-barrel"/>
</dbReference>
<organism evidence="4 5">
    <name type="scientific">Chelativorans composti</name>
    <dbReference type="NCBI Taxonomy" id="768533"/>
    <lineage>
        <taxon>Bacteria</taxon>
        <taxon>Pseudomonadati</taxon>
        <taxon>Pseudomonadota</taxon>
        <taxon>Alphaproteobacteria</taxon>
        <taxon>Hyphomicrobiales</taxon>
        <taxon>Phyllobacteriaceae</taxon>
        <taxon>Chelativorans</taxon>
    </lineage>
</organism>
<protein>
    <submittedName>
        <fullName evidence="4">Outer membrane protein</fullName>
    </submittedName>
</protein>
<evidence type="ECO:0000256" key="1">
    <source>
        <dbReference type="ARBA" id="ARBA00022729"/>
    </source>
</evidence>
<dbReference type="RefSeq" id="WP_345098934.1">
    <property type="nucleotide sequence ID" value="NZ_BAABGS010000020.1"/>
</dbReference>
<dbReference type="Gene3D" id="2.40.160.20">
    <property type="match status" value="1"/>
</dbReference>
<evidence type="ECO:0000256" key="2">
    <source>
        <dbReference type="SAM" id="SignalP"/>
    </source>
</evidence>
<dbReference type="EMBL" id="JBHUIR010000021">
    <property type="protein sequence ID" value="MFD2259656.1"/>
    <property type="molecule type" value="Genomic_DNA"/>
</dbReference>
<name>A0ABW5DJB3_9HYPH</name>
<feature type="domain" description="Outer membrane protein beta-barrel" evidence="3">
    <location>
        <begin position="42"/>
        <end position="259"/>
    </location>
</feature>
<gene>
    <name evidence="4" type="ORF">ACFSMZ_07735</name>
</gene>
<dbReference type="SUPFAM" id="SSF56925">
    <property type="entry name" value="OMPA-like"/>
    <property type="match status" value="1"/>
</dbReference>
<dbReference type="Pfam" id="PF13505">
    <property type="entry name" value="OMP_b-brl"/>
    <property type="match status" value="1"/>
</dbReference>
<feature type="chain" id="PRO_5046715616" evidence="2">
    <location>
        <begin position="20"/>
        <end position="263"/>
    </location>
</feature>
<reference evidence="5" key="1">
    <citation type="journal article" date="2019" name="Int. J. Syst. Evol. Microbiol.">
        <title>The Global Catalogue of Microorganisms (GCM) 10K type strain sequencing project: providing services to taxonomists for standard genome sequencing and annotation.</title>
        <authorList>
            <consortium name="The Broad Institute Genomics Platform"/>
            <consortium name="The Broad Institute Genome Sequencing Center for Infectious Disease"/>
            <person name="Wu L."/>
            <person name="Ma J."/>
        </authorList>
    </citation>
    <scope>NUCLEOTIDE SEQUENCE [LARGE SCALE GENOMIC DNA]</scope>
    <source>
        <strain evidence="5">KCTC 23707</strain>
    </source>
</reference>
<evidence type="ECO:0000259" key="3">
    <source>
        <dbReference type="Pfam" id="PF13505"/>
    </source>
</evidence>
<keyword evidence="1 2" id="KW-0732">Signal</keyword>
<feature type="signal peptide" evidence="2">
    <location>
        <begin position="1"/>
        <end position="19"/>
    </location>
</feature>
<keyword evidence="5" id="KW-1185">Reference proteome</keyword>
<dbReference type="InterPro" id="IPR027385">
    <property type="entry name" value="Beta-barrel_OMP"/>
</dbReference>
<dbReference type="Proteomes" id="UP001597373">
    <property type="component" value="Unassembled WGS sequence"/>
</dbReference>
<evidence type="ECO:0000313" key="5">
    <source>
        <dbReference type="Proteomes" id="UP001597373"/>
    </source>
</evidence>